<dbReference type="Gene3D" id="1.20.120.350">
    <property type="entry name" value="Voltage-gated potassium channels. Chain C"/>
    <property type="match status" value="1"/>
</dbReference>
<feature type="transmembrane region" description="Helical" evidence="7">
    <location>
        <begin position="800"/>
        <end position="823"/>
    </location>
</feature>
<protein>
    <submittedName>
        <fullName evidence="12">Phosphatidylinositol 3,4,5-trisphosphate 3-phosphatase TPTE2</fullName>
    </submittedName>
</protein>
<dbReference type="SMART" id="SM01326">
    <property type="entry name" value="PTEN_C2"/>
    <property type="match status" value="1"/>
</dbReference>
<dbReference type="PROSITE" id="PS51182">
    <property type="entry name" value="C2_TENSIN"/>
    <property type="match status" value="1"/>
</dbReference>
<dbReference type="RefSeq" id="XP_012867270.1">
    <property type="nucleotide sequence ID" value="XM_013011816.1"/>
</dbReference>
<evidence type="ECO:0000256" key="4">
    <source>
        <dbReference type="ARBA" id="ARBA00022989"/>
    </source>
</evidence>
<dbReference type="InterPro" id="IPR029021">
    <property type="entry name" value="Prot-tyrosine_phosphatase-like"/>
</dbReference>
<dbReference type="KEGG" id="dord:105982239"/>
<dbReference type="GO" id="GO:0005829">
    <property type="term" value="C:cytosol"/>
    <property type="evidence" value="ECO:0007669"/>
    <property type="project" value="TreeGrafter"/>
</dbReference>
<dbReference type="PROSITE" id="PS50056">
    <property type="entry name" value="TYR_PHOSPHATASE_2"/>
    <property type="match status" value="1"/>
</dbReference>
<feature type="domain" description="C2 tensin-type" evidence="10">
    <location>
        <begin position="668"/>
        <end position="800"/>
    </location>
</feature>
<comment type="subcellular location">
    <subcellularLocation>
        <location evidence="1">Membrane</location>
        <topology evidence="1">Multi-pass membrane protein</topology>
    </subcellularLocation>
</comment>
<keyword evidence="2 7" id="KW-0812">Transmembrane</keyword>
<dbReference type="PANTHER" id="PTHR12305">
    <property type="entry name" value="PHOSPHATASE WITH HOMOLOGY TO TENSIN"/>
    <property type="match status" value="1"/>
</dbReference>
<dbReference type="InterPro" id="IPR051281">
    <property type="entry name" value="Dual-spec_lipid-protein_phosph"/>
</dbReference>
<dbReference type="PANTHER" id="PTHR12305:SF60">
    <property type="entry name" value="PHOSPHATIDYLINOSITOL 3,4,5-TRISPHOSPHATE 3-PHOSPHATASE TPTE2-RELATED"/>
    <property type="match status" value="1"/>
</dbReference>
<feature type="transmembrane region" description="Helical" evidence="7">
    <location>
        <begin position="416"/>
        <end position="436"/>
    </location>
</feature>
<dbReference type="Gene3D" id="2.60.40.1110">
    <property type="match status" value="1"/>
</dbReference>
<evidence type="ECO:0000256" key="7">
    <source>
        <dbReference type="SAM" id="Phobius"/>
    </source>
</evidence>
<dbReference type="InterPro" id="IPR000387">
    <property type="entry name" value="Tyr_Pase_dom"/>
</dbReference>
<dbReference type="CTD" id="93492"/>
<feature type="region of interest" description="Disordered" evidence="6">
    <location>
        <begin position="155"/>
        <end position="175"/>
    </location>
</feature>
<name>A0A1S3ETL5_DIPOR</name>
<feature type="domain" description="Phosphatase tensin-type" evidence="9">
    <location>
        <begin position="485"/>
        <end position="661"/>
    </location>
</feature>
<evidence type="ECO:0000259" key="8">
    <source>
        <dbReference type="PROSITE" id="PS50056"/>
    </source>
</evidence>
<feature type="transmembrane region" description="Helical" evidence="7">
    <location>
        <begin position="385"/>
        <end position="404"/>
    </location>
</feature>
<dbReference type="OrthoDB" id="16692at2759"/>
<keyword evidence="11" id="KW-1185">Reference proteome</keyword>
<dbReference type="GO" id="GO:0016020">
    <property type="term" value="C:membrane"/>
    <property type="evidence" value="ECO:0007669"/>
    <property type="project" value="UniProtKB-SubCell"/>
</dbReference>
<evidence type="ECO:0000259" key="10">
    <source>
        <dbReference type="PROSITE" id="PS51182"/>
    </source>
</evidence>
<dbReference type="SUPFAM" id="SSF52799">
    <property type="entry name" value="(Phosphotyrosine protein) phosphatases II"/>
    <property type="match status" value="1"/>
</dbReference>
<evidence type="ECO:0000313" key="12">
    <source>
        <dbReference type="RefSeq" id="XP_012867270.1"/>
    </source>
</evidence>
<dbReference type="FunFam" id="2.60.40.1110:FF:000004">
    <property type="entry name" value="Voltage-sensor containing phosphatase"/>
    <property type="match status" value="1"/>
</dbReference>
<dbReference type="Pfam" id="PF00520">
    <property type="entry name" value="Ion_trans"/>
    <property type="match status" value="1"/>
</dbReference>
<dbReference type="PROSITE" id="PS00383">
    <property type="entry name" value="TYR_PHOSPHATASE_1"/>
    <property type="match status" value="1"/>
</dbReference>
<evidence type="ECO:0000256" key="3">
    <source>
        <dbReference type="ARBA" id="ARBA00022801"/>
    </source>
</evidence>
<evidence type="ECO:0000313" key="11">
    <source>
        <dbReference type="Proteomes" id="UP000081671"/>
    </source>
</evidence>
<dbReference type="InterPro" id="IPR029023">
    <property type="entry name" value="Tensin_phosphatase"/>
</dbReference>
<dbReference type="GO" id="GO:0005216">
    <property type="term" value="F:monoatomic ion channel activity"/>
    <property type="evidence" value="ECO:0007669"/>
    <property type="project" value="InterPro"/>
</dbReference>
<dbReference type="InterPro" id="IPR014020">
    <property type="entry name" value="Tensin_C2-dom"/>
</dbReference>
<dbReference type="AlphaFoldDB" id="A0A1S3ETL5"/>
<organism evidence="11 12">
    <name type="scientific">Dipodomys ordii</name>
    <name type="common">Ord's kangaroo rat</name>
    <dbReference type="NCBI Taxonomy" id="10020"/>
    <lineage>
        <taxon>Eukaryota</taxon>
        <taxon>Metazoa</taxon>
        <taxon>Chordata</taxon>
        <taxon>Craniata</taxon>
        <taxon>Vertebrata</taxon>
        <taxon>Euteleostomi</taxon>
        <taxon>Mammalia</taxon>
        <taxon>Eutheria</taxon>
        <taxon>Euarchontoglires</taxon>
        <taxon>Glires</taxon>
        <taxon>Rodentia</taxon>
        <taxon>Castorimorpha</taxon>
        <taxon>Heteromyidae</taxon>
        <taxon>Dipodomyinae</taxon>
        <taxon>Dipodomys</taxon>
    </lineage>
</organism>
<dbReference type="Proteomes" id="UP000081671">
    <property type="component" value="Unplaced"/>
</dbReference>
<dbReference type="Pfam" id="PF10409">
    <property type="entry name" value="PTEN_C2"/>
    <property type="match status" value="1"/>
</dbReference>
<evidence type="ECO:0000259" key="9">
    <source>
        <dbReference type="PROSITE" id="PS51181"/>
    </source>
</evidence>
<keyword evidence="3" id="KW-0378">Hydrolase</keyword>
<accession>A0A1S3ETL5</accession>
<dbReference type="GO" id="GO:0016314">
    <property type="term" value="F:phosphatidylinositol-3,4,5-trisphosphate 3-phosphatase activity"/>
    <property type="evidence" value="ECO:0007669"/>
    <property type="project" value="TreeGrafter"/>
</dbReference>
<evidence type="ECO:0000256" key="1">
    <source>
        <dbReference type="ARBA" id="ARBA00004141"/>
    </source>
</evidence>
<reference evidence="12" key="1">
    <citation type="submission" date="2025-08" db="UniProtKB">
        <authorList>
            <consortium name="RefSeq"/>
        </authorList>
    </citation>
    <scope>IDENTIFICATION</scope>
    <source>
        <tissue evidence="12">Kidney</tissue>
    </source>
</reference>
<dbReference type="InterPro" id="IPR027359">
    <property type="entry name" value="Volt_channel_dom_sf"/>
</dbReference>
<feature type="compositionally biased region" description="Polar residues" evidence="6">
    <location>
        <begin position="155"/>
        <end position="171"/>
    </location>
</feature>
<dbReference type="PROSITE" id="PS51181">
    <property type="entry name" value="PPASE_TENSIN"/>
    <property type="match status" value="1"/>
</dbReference>
<feature type="domain" description="Tyrosine specific protein phosphatases" evidence="8">
    <location>
        <begin position="570"/>
        <end position="615"/>
    </location>
</feature>
<dbReference type="InterPro" id="IPR016130">
    <property type="entry name" value="Tyr_Pase_AS"/>
</dbReference>
<evidence type="ECO:0000256" key="2">
    <source>
        <dbReference type="ARBA" id="ARBA00022692"/>
    </source>
</evidence>
<dbReference type="InParanoid" id="A0A1S3ETL5"/>
<evidence type="ECO:0000256" key="6">
    <source>
        <dbReference type="SAM" id="MobiDB-lite"/>
    </source>
</evidence>
<evidence type="ECO:0000256" key="5">
    <source>
        <dbReference type="ARBA" id="ARBA00023136"/>
    </source>
</evidence>
<keyword evidence="4 7" id="KW-1133">Transmembrane helix</keyword>
<dbReference type="InterPro" id="IPR035892">
    <property type="entry name" value="C2_domain_sf"/>
</dbReference>
<dbReference type="SUPFAM" id="SSF49562">
    <property type="entry name" value="C2 domain (Calcium/lipid-binding domain, CaLB)"/>
    <property type="match status" value="1"/>
</dbReference>
<dbReference type="CDD" id="cd14510">
    <property type="entry name" value="PTP_VSP_TPTE"/>
    <property type="match status" value="1"/>
</dbReference>
<dbReference type="Gene3D" id="3.90.190.10">
    <property type="entry name" value="Protein tyrosine phosphatase superfamily"/>
    <property type="match status" value="1"/>
</dbReference>
<proteinExistence type="predicted"/>
<keyword evidence="5 7" id="KW-0472">Membrane</keyword>
<dbReference type="InterPro" id="IPR045102">
    <property type="entry name" value="PTP_VSP_TPTE"/>
</dbReference>
<sequence>MGGRPGWRSPAVRGLGDGALRCSPTLPSPSRRPTWTCAPRPPTRCWLQASLKDKHTTTGHSLHLLPIRLHPEELRAKHLPDSGFDNILYFRLEHGLADLLYLTSLTQMAKNSESLAGNARIIVGFNPEYKTVIPRRQNGDERLRVIHATTDTRINYPENEQNNDNSTNEGVTTGPEKTEPLEIILQHVNKSDTDTRLDVVNISNNNLTTSDTNAIPDVFIHSSSNVTTGDTDSIPDVVINSGNNVTTGMEANKAGDLILQDVSESDTDSIPDVVIHSGNNLTTDLEENKSGGVILEDASIRLEEIKTGDLVLEDFIESDTNAIPDVVIDSGNQVTTESSACEILSDYKIQLDQEDVKERLFGILLLFIDVGLVVTEPYIPMQLQIVSLAIAIFFFINVLLQVYIEGEKYYFSDLLNIFDTVIIGITLCINITSVVFEFNILTGIPRLTVVFRPIRLITLLRLFHLANQIRHLEQSTRRMVSGNKRRYNKDGFDIDLTYITERMIAMSFPASGRLALYRNPIEEVTRFLDTKHFGHYFVYNLCSEKSYNPLHFHNRMHRIMIDDHNVPSLEEMIQLSKDIVGWLDLDPQNVAALHCKGGKGRTGTMICACLIATGIFSTAKESLKWFGCRRTDFSRGSKFQGVETPSQSRYVEYFETVQKIFNWSLPPQRTVKITKIVIYSIHGVGRGDGTDLKIDIIMHREIIFSSTPENCVLQHDVETNRAIILILDCPNLHADIKVKFSSPIIPNYYDDCAFFFWFNTALIKRNRLYLTHNELDNLHKPKTWGFYPTDFAVELYFEEVVSLAILFGTLCLNSCYFIFLYILRNPENKFCITKYH</sequence>
<gene>
    <name evidence="12" type="primary">Tpte2</name>
</gene>
<dbReference type="InterPro" id="IPR005821">
    <property type="entry name" value="Ion_trans_dom"/>
</dbReference>
<dbReference type="SUPFAM" id="SSF81324">
    <property type="entry name" value="Voltage-gated potassium channels"/>
    <property type="match status" value="1"/>
</dbReference>
<dbReference type="GeneID" id="105982239"/>
<dbReference type="Pfam" id="PF22785">
    <property type="entry name" value="Tc-R-P"/>
    <property type="match status" value="1"/>
</dbReference>